<gene>
    <name evidence="3" type="ORF">DC366_06210</name>
</gene>
<dbReference type="PRINTS" id="PR00080">
    <property type="entry name" value="SDRFAMILY"/>
</dbReference>
<evidence type="ECO:0000313" key="4">
    <source>
        <dbReference type="Proteomes" id="UP000244446"/>
    </source>
</evidence>
<organism evidence="3 4">
    <name type="scientific">Pelagivirga sediminicola</name>
    <dbReference type="NCBI Taxonomy" id="2170575"/>
    <lineage>
        <taxon>Bacteria</taxon>
        <taxon>Pseudomonadati</taxon>
        <taxon>Pseudomonadota</taxon>
        <taxon>Alphaproteobacteria</taxon>
        <taxon>Rhodobacterales</taxon>
        <taxon>Paracoccaceae</taxon>
        <taxon>Pelagivirga</taxon>
    </lineage>
</organism>
<dbReference type="AlphaFoldDB" id="A0A2T7GAB6"/>
<comment type="caution">
    <text evidence="3">The sequence shown here is derived from an EMBL/GenBank/DDBJ whole genome shotgun (WGS) entry which is preliminary data.</text>
</comment>
<evidence type="ECO:0000313" key="3">
    <source>
        <dbReference type="EMBL" id="PVA11328.1"/>
    </source>
</evidence>
<dbReference type="EMBL" id="QCYH01000002">
    <property type="protein sequence ID" value="PVA11328.1"/>
    <property type="molecule type" value="Genomic_DNA"/>
</dbReference>
<dbReference type="PANTHER" id="PTHR42879:SF2">
    <property type="entry name" value="3-OXOACYL-[ACYL-CARRIER-PROTEIN] REDUCTASE FABG"/>
    <property type="match status" value="1"/>
</dbReference>
<dbReference type="RefSeq" id="WP_108691301.1">
    <property type="nucleotide sequence ID" value="NZ_QCYH01000002.1"/>
</dbReference>
<dbReference type="SMART" id="SM00822">
    <property type="entry name" value="PKS_KR"/>
    <property type="match status" value="1"/>
</dbReference>
<dbReference type="Gene3D" id="3.40.50.720">
    <property type="entry name" value="NAD(P)-binding Rossmann-like Domain"/>
    <property type="match status" value="1"/>
</dbReference>
<dbReference type="Proteomes" id="UP000244446">
    <property type="component" value="Unassembled WGS sequence"/>
</dbReference>
<dbReference type="Pfam" id="PF13561">
    <property type="entry name" value="adh_short_C2"/>
    <property type="match status" value="1"/>
</dbReference>
<dbReference type="InterPro" id="IPR050259">
    <property type="entry name" value="SDR"/>
</dbReference>
<evidence type="ECO:0000259" key="2">
    <source>
        <dbReference type="SMART" id="SM00822"/>
    </source>
</evidence>
<dbReference type="InterPro" id="IPR002347">
    <property type="entry name" value="SDR_fam"/>
</dbReference>
<name>A0A2T7GAB6_9RHOB</name>
<keyword evidence="4" id="KW-1185">Reference proteome</keyword>
<sequence>MSQDFTGKTVLITGATRGIGRGIAQVFAARGASVMAIGRNDADGAALVEELRCVGARAAFHAGDVSVWADVGASVAAAHDAFGPVDILCCNAGIYPAASIAEMPVEEWDRVMAVNLKSSFMFVKACLPDFQARPGGRAVLVSSITGAMSGHPGWSHYGASKAGQLGFLRSAALELAACGATINAVLPGNVAADAATGAEQAYERAMAAHIPVGRLGQPQELGHAAAFLASPEAGFITGQTLVVDGGQSLFEYQGGL</sequence>
<dbReference type="SUPFAM" id="SSF51735">
    <property type="entry name" value="NAD(P)-binding Rossmann-fold domains"/>
    <property type="match status" value="1"/>
</dbReference>
<dbReference type="PANTHER" id="PTHR42879">
    <property type="entry name" value="3-OXOACYL-(ACYL-CARRIER-PROTEIN) REDUCTASE"/>
    <property type="match status" value="1"/>
</dbReference>
<dbReference type="FunFam" id="3.40.50.720:FF:000084">
    <property type="entry name" value="Short-chain dehydrogenase reductase"/>
    <property type="match status" value="1"/>
</dbReference>
<reference evidence="3 4" key="1">
    <citation type="submission" date="2018-04" db="EMBL/GenBank/DDBJ databases">
        <title>Pelagivirga bohaiensis gen. nov., sp. nov., a bacterium isolated from the Bohai Sea.</title>
        <authorList>
            <person name="Ji X."/>
        </authorList>
    </citation>
    <scope>NUCLEOTIDE SEQUENCE [LARGE SCALE GENOMIC DNA]</scope>
    <source>
        <strain evidence="3 4">BH-SD19</strain>
    </source>
</reference>
<evidence type="ECO:0000256" key="1">
    <source>
        <dbReference type="ARBA" id="ARBA00006484"/>
    </source>
</evidence>
<proteinExistence type="inferred from homology"/>
<dbReference type="InterPro" id="IPR057326">
    <property type="entry name" value="KR_dom"/>
</dbReference>
<comment type="similarity">
    <text evidence="1">Belongs to the short-chain dehydrogenases/reductases (SDR) family.</text>
</comment>
<dbReference type="InterPro" id="IPR036291">
    <property type="entry name" value="NAD(P)-bd_dom_sf"/>
</dbReference>
<dbReference type="PRINTS" id="PR00081">
    <property type="entry name" value="GDHRDH"/>
</dbReference>
<accession>A0A2T7GAB6</accession>
<dbReference type="OrthoDB" id="9780084at2"/>
<protein>
    <submittedName>
        <fullName evidence="3">3-oxoacyl-[acyl-carrier-protein] reductase</fullName>
    </submittedName>
</protein>
<feature type="domain" description="Ketoreductase" evidence="2">
    <location>
        <begin position="8"/>
        <end position="193"/>
    </location>
</feature>